<dbReference type="AlphaFoldDB" id="A8P493"/>
<name>A8P493_COPC7</name>
<evidence type="ECO:0000313" key="1">
    <source>
        <dbReference type="EMBL" id="EAU83122.1"/>
    </source>
</evidence>
<dbReference type="RefSeq" id="XP_001838705.1">
    <property type="nucleotide sequence ID" value="XM_001838653.1"/>
</dbReference>
<gene>
    <name evidence="1" type="ORF">CC1G_11648</name>
</gene>
<dbReference type="InParanoid" id="A8P493"/>
<dbReference type="EMBL" id="AACS02000004">
    <property type="protein sequence ID" value="EAU83122.1"/>
    <property type="molecule type" value="Genomic_DNA"/>
</dbReference>
<dbReference type="eggNOG" id="ENOG502R0VN">
    <property type="taxonomic scope" value="Eukaryota"/>
</dbReference>
<keyword evidence="2" id="KW-1185">Reference proteome</keyword>
<proteinExistence type="predicted"/>
<accession>A8P493</accession>
<dbReference type="KEGG" id="cci:CC1G_11648"/>
<dbReference type="GeneID" id="6015298"/>
<comment type="caution">
    <text evidence="1">The sequence shown here is derived from an EMBL/GenBank/DDBJ whole genome shotgun (WGS) entry which is preliminary data.</text>
</comment>
<evidence type="ECO:0000313" key="2">
    <source>
        <dbReference type="Proteomes" id="UP000001861"/>
    </source>
</evidence>
<protein>
    <submittedName>
        <fullName evidence="1">Uncharacterized protein</fullName>
    </submittedName>
</protein>
<dbReference type="OMA" id="NVDWLNA"/>
<dbReference type="VEuPathDB" id="FungiDB:CC1G_11648"/>
<dbReference type="Proteomes" id="UP000001861">
    <property type="component" value="Unassembled WGS sequence"/>
</dbReference>
<dbReference type="OrthoDB" id="2845803at2759"/>
<sequence>MPISTEITSLAQWSQERIRSVFEAATEEEALKAINETFSRGVKARVNGLLVGYAQIEQQVLDLRRTAEGGLKVHWKEIIESENAHPQSQEGQVGGFYHIQGIRKPIYKESSQGGSLVYGDFVRHKAVSAKIVSERTTSNLDVPLDARRIVELTVIAKDVPVDSNENASYSEQDF</sequence>
<organism evidence="1 2">
    <name type="scientific">Coprinopsis cinerea (strain Okayama-7 / 130 / ATCC MYA-4618 / FGSC 9003)</name>
    <name type="common">Inky cap fungus</name>
    <name type="synonym">Hormographiella aspergillata</name>
    <dbReference type="NCBI Taxonomy" id="240176"/>
    <lineage>
        <taxon>Eukaryota</taxon>
        <taxon>Fungi</taxon>
        <taxon>Dikarya</taxon>
        <taxon>Basidiomycota</taxon>
        <taxon>Agaricomycotina</taxon>
        <taxon>Agaricomycetes</taxon>
        <taxon>Agaricomycetidae</taxon>
        <taxon>Agaricales</taxon>
        <taxon>Agaricineae</taxon>
        <taxon>Psathyrellaceae</taxon>
        <taxon>Coprinopsis</taxon>
    </lineage>
</organism>
<reference evidence="1 2" key="1">
    <citation type="journal article" date="2010" name="Proc. Natl. Acad. Sci. U.S.A.">
        <title>Insights into evolution of multicellular fungi from the assembled chromosomes of the mushroom Coprinopsis cinerea (Coprinus cinereus).</title>
        <authorList>
            <person name="Stajich J.E."/>
            <person name="Wilke S.K."/>
            <person name="Ahren D."/>
            <person name="Au C.H."/>
            <person name="Birren B.W."/>
            <person name="Borodovsky M."/>
            <person name="Burns C."/>
            <person name="Canback B."/>
            <person name="Casselton L.A."/>
            <person name="Cheng C.K."/>
            <person name="Deng J."/>
            <person name="Dietrich F.S."/>
            <person name="Fargo D.C."/>
            <person name="Farman M.L."/>
            <person name="Gathman A.C."/>
            <person name="Goldberg J."/>
            <person name="Guigo R."/>
            <person name="Hoegger P.J."/>
            <person name="Hooker J.B."/>
            <person name="Huggins A."/>
            <person name="James T.Y."/>
            <person name="Kamada T."/>
            <person name="Kilaru S."/>
            <person name="Kodira C."/>
            <person name="Kues U."/>
            <person name="Kupfer D."/>
            <person name="Kwan H.S."/>
            <person name="Lomsadze A."/>
            <person name="Li W."/>
            <person name="Lilly W.W."/>
            <person name="Ma L.J."/>
            <person name="Mackey A.J."/>
            <person name="Manning G."/>
            <person name="Martin F."/>
            <person name="Muraguchi H."/>
            <person name="Natvig D.O."/>
            <person name="Palmerini H."/>
            <person name="Ramesh M.A."/>
            <person name="Rehmeyer C.J."/>
            <person name="Roe B.A."/>
            <person name="Shenoy N."/>
            <person name="Stanke M."/>
            <person name="Ter-Hovhannisyan V."/>
            <person name="Tunlid A."/>
            <person name="Velagapudi R."/>
            <person name="Vision T.J."/>
            <person name="Zeng Q."/>
            <person name="Zolan M.E."/>
            <person name="Pukkila P.J."/>
        </authorList>
    </citation>
    <scope>NUCLEOTIDE SEQUENCE [LARGE SCALE GENOMIC DNA]</scope>
    <source>
        <strain evidence="2">Okayama-7 / 130 / ATCC MYA-4618 / FGSC 9003</strain>
    </source>
</reference>